<keyword evidence="8" id="KW-1185">Reference proteome</keyword>
<evidence type="ECO:0000313" key="8">
    <source>
        <dbReference type="Proteomes" id="UP001233360"/>
    </source>
</evidence>
<dbReference type="InterPro" id="IPR012902">
    <property type="entry name" value="N_methyl_site"/>
</dbReference>
<keyword evidence="3 6" id="KW-0812">Transmembrane</keyword>
<comment type="subcellular location">
    <subcellularLocation>
        <location evidence="1">Membrane</location>
        <topology evidence="1">Single-pass membrane protein</topology>
    </subcellularLocation>
</comment>
<dbReference type="Gene3D" id="3.30.700.10">
    <property type="entry name" value="Glycoprotein, Type 4 Pilin"/>
    <property type="match status" value="1"/>
</dbReference>
<gene>
    <name evidence="7" type="ORF">QE380_003359</name>
</gene>
<comment type="caution">
    <text evidence="7">The sequence shown here is derived from an EMBL/GenBank/DDBJ whole genome shotgun (WGS) entry which is preliminary data.</text>
</comment>
<keyword evidence="2" id="KW-0488">Methylation</keyword>
<dbReference type="PROSITE" id="PS00409">
    <property type="entry name" value="PROKAR_NTER_METHYL"/>
    <property type="match status" value="1"/>
</dbReference>
<evidence type="ECO:0000256" key="1">
    <source>
        <dbReference type="ARBA" id="ARBA00004167"/>
    </source>
</evidence>
<keyword evidence="5 6" id="KW-0472">Membrane</keyword>
<proteinExistence type="predicted"/>
<evidence type="ECO:0000313" key="7">
    <source>
        <dbReference type="EMBL" id="MDQ1210436.1"/>
    </source>
</evidence>
<dbReference type="RefSeq" id="WP_307005066.1">
    <property type="nucleotide sequence ID" value="NZ_JAUTBK010000002.1"/>
</dbReference>
<evidence type="ECO:0000256" key="2">
    <source>
        <dbReference type="ARBA" id="ARBA00022481"/>
    </source>
</evidence>
<evidence type="ECO:0000256" key="5">
    <source>
        <dbReference type="ARBA" id="ARBA00023136"/>
    </source>
</evidence>
<dbReference type="InterPro" id="IPR002416">
    <property type="entry name" value="T2SS_protein-GspH"/>
</dbReference>
<dbReference type="PRINTS" id="PR00885">
    <property type="entry name" value="BCTERIALGSPH"/>
</dbReference>
<evidence type="ECO:0000256" key="4">
    <source>
        <dbReference type="ARBA" id="ARBA00022989"/>
    </source>
</evidence>
<dbReference type="InterPro" id="IPR045584">
    <property type="entry name" value="Pilin-like"/>
</dbReference>
<protein>
    <submittedName>
        <fullName evidence="7">General secretion pathway protein G</fullName>
    </submittedName>
</protein>
<organism evidence="7 8">
    <name type="scientific">Acinetobacter baylyi</name>
    <dbReference type="NCBI Taxonomy" id="202950"/>
    <lineage>
        <taxon>Bacteria</taxon>
        <taxon>Pseudomonadati</taxon>
        <taxon>Pseudomonadota</taxon>
        <taxon>Gammaproteobacteria</taxon>
        <taxon>Moraxellales</taxon>
        <taxon>Moraxellaceae</taxon>
        <taxon>Acinetobacter</taxon>
    </lineage>
</organism>
<feature type="transmembrane region" description="Helical" evidence="6">
    <location>
        <begin position="12"/>
        <end position="35"/>
    </location>
</feature>
<dbReference type="Pfam" id="PF07963">
    <property type="entry name" value="N_methyl"/>
    <property type="match status" value="1"/>
</dbReference>
<accession>A0ABU0V0W0</accession>
<reference evidence="7 8" key="1">
    <citation type="submission" date="2023-07" db="EMBL/GenBank/DDBJ databases">
        <title>Functional and genomic diversity of the sorghum phyllosphere microbiome.</title>
        <authorList>
            <person name="Shade A."/>
        </authorList>
    </citation>
    <scope>NUCLEOTIDE SEQUENCE [LARGE SCALE GENOMIC DNA]</scope>
    <source>
        <strain evidence="7 8">SORGH_AS_0887</strain>
    </source>
</reference>
<dbReference type="SUPFAM" id="SSF54523">
    <property type="entry name" value="Pili subunits"/>
    <property type="match status" value="1"/>
</dbReference>
<keyword evidence="4 6" id="KW-1133">Transmembrane helix</keyword>
<dbReference type="EMBL" id="JAUTBK010000002">
    <property type="protein sequence ID" value="MDQ1210436.1"/>
    <property type="molecule type" value="Genomic_DNA"/>
</dbReference>
<name>A0ABU0V0W0_ACIBI</name>
<dbReference type="NCBIfam" id="TIGR02532">
    <property type="entry name" value="IV_pilin_GFxxxE"/>
    <property type="match status" value="1"/>
</dbReference>
<evidence type="ECO:0000256" key="6">
    <source>
        <dbReference type="SAM" id="Phobius"/>
    </source>
</evidence>
<sequence length="182" mass="20988">MKKKSQYSQSGFTLVELMVVIVIVGILASLIFLNISGVDKRKAMQSRDFFLLDLQKINKESIDQGRVFALITHPETNVNPFGYELVEYFDQSQNAIIDEKKKWQKYQDFQIRNLPHTVGFSVESLDQENQNATNQDLIGNQAPKMIWYGNGEVRPVRIQFYYDQQPIGDVIEVDHLGKINES</sequence>
<dbReference type="Proteomes" id="UP001233360">
    <property type="component" value="Unassembled WGS sequence"/>
</dbReference>
<evidence type="ECO:0000256" key="3">
    <source>
        <dbReference type="ARBA" id="ARBA00022692"/>
    </source>
</evidence>